<organism evidence="2 3">
    <name type="scientific">Centaurea solstitialis</name>
    <name type="common">yellow star-thistle</name>
    <dbReference type="NCBI Taxonomy" id="347529"/>
    <lineage>
        <taxon>Eukaryota</taxon>
        <taxon>Viridiplantae</taxon>
        <taxon>Streptophyta</taxon>
        <taxon>Embryophyta</taxon>
        <taxon>Tracheophyta</taxon>
        <taxon>Spermatophyta</taxon>
        <taxon>Magnoliopsida</taxon>
        <taxon>eudicotyledons</taxon>
        <taxon>Gunneridae</taxon>
        <taxon>Pentapetalae</taxon>
        <taxon>asterids</taxon>
        <taxon>campanulids</taxon>
        <taxon>Asterales</taxon>
        <taxon>Asteraceae</taxon>
        <taxon>Carduoideae</taxon>
        <taxon>Cardueae</taxon>
        <taxon>Centaureinae</taxon>
        <taxon>Centaurea</taxon>
    </lineage>
</organism>
<evidence type="ECO:0000313" key="3">
    <source>
        <dbReference type="Proteomes" id="UP001172457"/>
    </source>
</evidence>
<dbReference type="Proteomes" id="UP001172457">
    <property type="component" value="Chromosome 5"/>
</dbReference>
<protein>
    <submittedName>
        <fullName evidence="2">Uncharacterized protein</fullName>
    </submittedName>
</protein>
<proteinExistence type="predicted"/>
<sequence length="220" mass="24384">MMLTPLILRTKRVPANYSSFLEFHKGKVARCLQIFHTTGTWKPTPHIKPLPPKDRRMPGRPSVKRKKHPSENDDYPSRRNKKSIGREMTCQNYHEKGHNKKTCTKQKSDPPPKLVKPRGRPRINVHLPASVRPRGGEGGQGSGGGRCRGGRTSFVGVSFIDGEAMIHGIDGVVRPAWPSGVVPISNQGNEVGAHDGDQMRIHDERSNSRSYGGAVAVYSR</sequence>
<keyword evidence="3" id="KW-1185">Reference proteome</keyword>
<name>A0AA38SQQ8_9ASTR</name>
<accession>A0AA38SQQ8</accession>
<evidence type="ECO:0000313" key="2">
    <source>
        <dbReference type="EMBL" id="KAJ9547110.1"/>
    </source>
</evidence>
<reference evidence="2" key="1">
    <citation type="submission" date="2023-03" db="EMBL/GenBank/DDBJ databases">
        <title>Chromosome-scale reference genome and RAD-based genetic map of yellow starthistle (Centaurea solstitialis) reveal putative structural variation and QTLs associated with invader traits.</title>
        <authorList>
            <person name="Reatini B."/>
            <person name="Cang F.A."/>
            <person name="Jiang Q."/>
            <person name="Mckibben M.T.W."/>
            <person name="Barker M.S."/>
            <person name="Rieseberg L.H."/>
            <person name="Dlugosch K.M."/>
        </authorList>
    </citation>
    <scope>NUCLEOTIDE SEQUENCE</scope>
    <source>
        <strain evidence="2">CAN-66</strain>
        <tissue evidence="2">Leaf</tissue>
    </source>
</reference>
<evidence type="ECO:0000256" key="1">
    <source>
        <dbReference type="SAM" id="MobiDB-lite"/>
    </source>
</evidence>
<dbReference type="EMBL" id="JARYMX010000005">
    <property type="protein sequence ID" value="KAJ9547110.1"/>
    <property type="molecule type" value="Genomic_DNA"/>
</dbReference>
<feature type="compositionally biased region" description="Gly residues" evidence="1">
    <location>
        <begin position="136"/>
        <end position="147"/>
    </location>
</feature>
<comment type="caution">
    <text evidence="2">The sequence shown here is derived from an EMBL/GenBank/DDBJ whole genome shotgun (WGS) entry which is preliminary data.</text>
</comment>
<feature type="region of interest" description="Disordered" evidence="1">
    <location>
        <begin position="40"/>
        <end position="149"/>
    </location>
</feature>
<dbReference type="AlphaFoldDB" id="A0AA38SQQ8"/>
<gene>
    <name evidence="2" type="ORF">OSB04_019653</name>
</gene>